<keyword evidence="2" id="KW-1185">Reference proteome</keyword>
<dbReference type="AlphaFoldDB" id="A0A3M7SPK2"/>
<comment type="caution">
    <text evidence="1">The sequence shown here is derived from an EMBL/GenBank/DDBJ whole genome shotgun (WGS) entry which is preliminary data.</text>
</comment>
<evidence type="ECO:0000313" key="2">
    <source>
        <dbReference type="Proteomes" id="UP000276133"/>
    </source>
</evidence>
<accession>A0A3M7SPK2</accession>
<evidence type="ECO:0000313" key="1">
    <source>
        <dbReference type="EMBL" id="RNA37669.1"/>
    </source>
</evidence>
<proteinExistence type="predicted"/>
<gene>
    <name evidence="1" type="ORF">BpHYR1_027013</name>
</gene>
<dbReference type="Proteomes" id="UP000276133">
    <property type="component" value="Unassembled WGS sequence"/>
</dbReference>
<dbReference type="EMBL" id="REGN01001010">
    <property type="protein sequence ID" value="RNA37669.1"/>
    <property type="molecule type" value="Genomic_DNA"/>
</dbReference>
<sequence length="469" mass="52669">MNNIIKIDSDLTASKDNALQHQLSSENSTKNNSDDACELKEAKKANQEELKSKAESNQSQLNTFLTSNKNPYFDNMFSLILNSENQKMTQNTNSFDLFTLPKSQQVNMPKQIGSFQAALNVQSNPKAAQSLNLSNFLNVRFEITPNNCQSASDQASKSKSKYKKSIKILTVSCRPLNALYSNEPDIQLKSYEFTEKCLSFRLASIDLSSEPRTSFDIKLINLYEKYLCALVNFKMVQSEHNSFKLFRIKHEETSSSSSTMTTNNSGSSLNSESKVKAVEATENIQMPSCLAATSSSRLNLTEFILTSLPSNNLNCKVVSIMPISVSSIEDDDSDLKFVAILNEHGLISIIDPNKCCKVIEFNSPDDDKFVNMIYCYGIDKICAVSENNKVHMISTRVCPIVSQNLIDEMSHSLNLTELSTFKKLLIDAPLNSNMGLGHLRKNFIKQNKNREIRLYSIYLQKFSLNLDAN</sequence>
<name>A0A3M7SPK2_BRAPC</name>
<reference evidence="1 2" key="1">
    <citation type="journal article" date="2018" name="Sci. Rep.">
        <title>Genomic signatures of local adaptation to the degree of environmental predictability in rotifers.</title>
        <authorList>
            <person name="Franch-Gras L."/>
            <person name="Hahn C."/>
            <person name="Garcia-Roger E.M."/>
            <person name="Carmona M.J."/>
            <person name="Serra M."/>
            <person name="Gomez A."/>
        </authorList>
    </citation>
    <scope>NUCLEOTIDE SEQUENCE [LARGE SCALE GENOMIC DNA]</scope>
    <source>
        <strain evidence="1">HYR1</strain>
    </source>
</reference>
<organism evidence="1 2">
    <name type="scientific">Brachionus plicatilis</name>
    <name type="common">Marine rotifer</name>
    <name type="synonym">Brachionus muelleri</name>
    <dbReference type="NCBI Taxonomy" id="10195"/>
    <lineage>
        <taxon>Eukaryota</taxon>
        <taxon>Metazoa</taxon>
        <taxon>Spiralia</taxon>
        <taxon>Gnathifera</taxon>
        <taxon>Rotifera</taxon>
        <taxon>Eurotatoria</taxon>
        <taxon>Monogononta</taxon>
        <taxon>Pseudotrocha</taxon>
        <taxon>Ploima</taxon>
        <taxon>Brachionidae</taxon>
        <taxon>Brachionus</taxon>
    </lineage>
</organism>
<protein>
    <submittedName>
        <fullName evidence="1">Uncharacterized protein</fullName>
    </submittedName>
</protein>